<feature type="compositionally biased region" description="Basic residues" evidence="1">
    <location>
        <begin position="23"/>
        <end position="32"/>
    </location>
</feature>
<evidence type="ECO:0000313" key="3">
    <source>
        <dbReference type="Proteomes" id="UP000054007"/>
    </source>
</evidence>
<organism evidence="2 3">
    <name type="scientific">Cylindrobasidium torrendii FP15055 ss-10</name>
    <dbReference type="NCBI Taxonomy" id="1314674"/>
    <lineage>
        <taxon>Eukaryota</taxon>
        <taxon>Fungi</taxon>
        <taxon>Dikarya</taxon>
        <taxon>Basidiomycota</taxon>
        <taxon>Agaricomycotina</taxon>
        <taxon>Agaricomycetes</taxon>
        <taxon>Agaricomycetidae</taxon>
        <taxon>Agaricales</taxon>
        <taxon>Marasmiineae</taxon>
        <taxon>Physalacriaceae</taxon>
        <taxon>Cylindrobasidium</taxon>
    </lineage>
</organism>
<keyword evidence="3" id="KW-1185">Reference proteome</keyword>
<protein>
    <submittedName>
        <fullName evidence="2">Uncharacterized protein</fullName>
    </submittedName>
</protein>
<dbReference type="AlphaFoldDB" id="A0A0D7AWY6"/>
<sequence>MARKNPPRKSRKAQPKQSPVVSRRSKTAKRKSNALPPAISSREIYPTSLTPTATMSTPTTRTTSLIPALNTETWLPSRVRPTHANGAAPHLLEAALGPKLPSLVELSLRTPTRRYPVWYRTSSQQQ</sequence>
<feature type="compositionally biased region" description="Basic residues" evidence="1">
    <location>
        <begin position="1"/>
        <end position="14"/>
    </location>
</feature>
<evidence type="ECO:0000256" key="1">
    <source>
        <dbReference type="SAM" id="MobiDB-lite"/>
    </source>
</evidence>
<gene>
    <name evidence="2" type="ORF">CYLTODRAFT_204826</name>
</gene>
<reference evidence="2 3" key="1">
    <citation type="journal article" date="2015" name="Fungal Genet. Biol.">
        <title>Evolution of novel wood decay mechanisms in Agaricales revealed by the genome sequences of Fistulina hepatica and Cylindrobasidium torrendii.</title>
        <authorList>
            <person name="Floudas D."/>
            <person name="Held B.W."/>
            <person name="Riley R."/>
            <person name="Nagy L.G."/>
            <person name="Koehler G."/>
            <person name="Ransdell A.S."/>
            <person name="Younus H."/>
            <person name="Chow J."/>
            <person name="Chiniquy J."/>
            <person name="Lipzen A."/>
            <person name="Tritt A."/>
            <person name="Sun H."/>
            <person name="Haridas S."/>
            <person name="LaButti K."/>
            <person name="Ohm R.A."/>
            <person name="Kues U."/>
            <person name="Blanchette R.A."/>
            <person name="Grigoriev I.V."/>
            <person name="Minto R.E."/>
            <person name="Hibbett D.S."/>
        </authorList>
    </citation>
    <scope>NUCLEOTIDE SEQUENCE [LARGE SCALE GENOMIC DNA]</scope>
    <source>
        <strain evidence="2 3">FP15055 ss-10</strain>
    </source>
</reference>
<dbReference type="EMBL" id="KN880870">
    <property type="protein sequence ID" value="KIY61791.1"/>
    <property type="molecule type" value="Genomic_DNA"/>
</dbReference>
<feature type="region of interest" description="Disordered" evidence="1">
    <location>
        <begin position="1"/>
        <end position="66"/>
    </location>
</feature>
<evidence type="ECO:0000313" key="2">
    <source>
        <dbReference type="EMBL" id="KIY61791.1"/>
    </source>
</evidence>
<accession>A0A0D7AWY6</accession>
<name>A0A0D7AWY6_9AGAR</name>
<proteinExistence type="predicted"/>
<feature type="compositionally biased region" description="Low complexity" evidence="1">
    <location>
        <begin position="46"/>
        <end position="64"/>
    </location>
</feature>
<dbReference type="Proteomes" id="UP000054007">
    <property type="component" value="Unassembled WGS sequence"/>
</dbReference>